<dbReference type="STRING" id="706587.Desti_2463"/>
<evidence type="ECO:0000259" key="4">
    <source>
        <dbReference type="Pfam" id="PF03065"/>
    </source>
</evidence>
<dbReference type="SUPFAM" id="SSF88713">
    <property type="entry name" value="Glycoside hydrolase/deacetylase"/>
    <property type="match status" value="1"/>
</dbReference>
<dbReference type="AlphaFoldDB" id="I4C6F3"/>
<dbReference type="InterPro" id="IPR027291">
    <property type="entry name" value="Glyco_hydro_38_N_sf"/>
</dbReference>
<dbReference type="RefSeq" id="WP_014810286.1">
    <property type="nucleotide sequence ID" value="NC_018025.1"/>
</dbReference>
<dbReference type="EMBL" id="CP003360">
    <property type="protein sequence ID" value="AFM25144.1"/>
    <property type="molecule type" value="Genomic_DNA"/>
</dbReference>
<comment type="similarity">
    <text evidence="1 3">Belongs to the glycosyl hydrolase 57 family.</text>
</comment>
<dbReference type="HOGENOM" id="CLU_018719_0_0_7"/>
<dbReference type="InterPro" id="IPR052046">
    <property type="entry name" value="GH57_Enzymes"/>
</dbReference>
<proteinExistence type="inferred from homology"/>
<dbReference type="GO" id="GO:0005975">
    <property type="term" value="P:carbohydrate metabolic process"/>
    <property type="evidence" value="ECO:0007669"/>
    <property type="project" value="InterPro"/>
</dbReference>
<dbReference type="GO" id="GO:0003824">
    <property type="term" value="F:catalytic activity"/>
    <property type="evidence" value="ECO:0007669"/>
    <property type="project" value="InterPro"/>
</dbReference>
<dbReference type="Pfam" id="PF12055">
    <property type="entry name" value="DUF3536"/>
    <property type="match status" value="1"/>
</dbReference>
<dbReference type="CDD" id="cd10797">
    <property type="entry name" value="GH57N_APU_like_1"/>
    <property type="match status" value="1"/>
</dbReference>
<evidence type="ECO:0000256" key="2">
    <source>
        <dbReference type="ARBA" id="ARBA00023277"/>
    </source>
</evidence>
<dbReference type="InterPro" id="IPR011330">
    <property type="entry name" value="Glyco_hydro/deAcase_b/a-brl"/>
</dbReference>
<dbReference type="PATRIC" id="fig|706587.4.peg.2830"/>
<sequence length="809" mass="91909">MEKFVCIHGHFYQPPRENPWLEAIEVQDSAYPYHDWNERITAECYGPNGTARIFDMEGRIVDITNNYSKMSFNFGPTLLDWMQKERPRPYESIIEADRLSMERFGGHGSAMAQVYNHMILPLGNTADKYTQIRWGVRDFETRFGRKPEGMWLAETAVDLESLDLMAEQGLKFTILAPNQASRVRHLQSDDWQDVSGSTIDPTTAYKIVLPSGREIALFFYDGPISRAIAFERLLIKGEILADRLMGAFSEERQRPQLVNIATDGESYGHHHKYGDMALAYAMKALEENPSVQLTNYSKFLAENPPEYQVEIYENSSWSCVHGVERWRSDCGCNSGGYPSWNQSWRTPLREALDWLRDAVAGPFEKTAGKLLKDPTAARNDYIDIILDRSDDSVNEFLSRHAKSDFSYENRVNFFKLMELQRHAMLMYTSCGWFFDELSGIETVQVIQYAGRVVQLATELFGDSFRDPFLDLLEQAKSNIPEHADGKNIYLEWVEPTILDLGKVAAHYAISSIFEEFGEETSINAYSATRQHFNMSQAGRAKLAVGEVEVTSKITAESDKFCFGVVHLGDHNISCGIEQCIQGPAFDQLVEEIINPFSAADFPETIRILDKNFGDSPFSLTSLFRDEQRKVLKLILQPTLDEAHAAYSALYEHHALLMRFLHGSGTPQPKELVMMTNIVLNTRLRAALENDRLDIQNIELLLEEARLAGVQPDAPTLAYVLGDTMESLADALLEEPENLETAEKLENAATALRVLPFEVNTWKIQNTCFTILKEHYSGMLDKAKKGDEEAQEWVRLLCSVAEKLLIRVPQ</sequence>
<dbReference type="Pfam" id="PF03065">
    <property type="entry name" value="Glyco_hydro_57"/>
    <property type="match status" value="1"/>
</dbReference>
<accession>I4C6F3</accession>
<dbReference type="PANTHER" id="PTHR36306">
    <property type="entry name" value="ALPHA-AMYLASE-RELATED-RELATED"/>
    <property type="match status" value="1"/>
</dbReference>
<keyword evidence="2 3" id="KW-0119">Carbohydrate metabolism</keyword>
<evidence type="ECO:0000313" key="5">
    <source>
        <dbReference type="EMBL" id="AFM25144.1"/>
    </source>
</evidence>
<dbReference type="PANTHER" id="PTHR36306:SF3">
    <property type="entry name" value="GLYCOSIDE HYDROLASE FAMILY 57"/>
    <property type="match status" value="1"/>
</dbReference>
<dbReference type="Proteomes" id="UP000006055">
    <property type="component" value="Chromosome"/>
</dbReference>
<dbReference type="InterPro" id="IPR021923">
    <property type="entry name" value="DUF3536"/>
</dbReference>
<dbReference type="InterPro" id="IPR004300">
    <property type="entry name" value="Glyco_hydro_57_N"/>
</dbReference>
<name>I4C6F3_DESTA</name>
<dbReference type="eggNOG" id="COG1449">
    <property type="taxonomic scope" value="Bacteria"/>
</dbReference>
<keyword evidence="6" id="KW-1185">Reference proteome</keyword>
<dbReference type="KEGG" id="dti:Desti_2463"/>
<reference evidence="6" key="1">
    <citation type="submission" date="2012-06" db="EMBL/GenBank/DDBJ databases">
        <title>Complete sequence of chromosome of Desulfomonile tiedjei DSM 6799.</title>
        <authorList>
            <person name="Lucas S."/>
            <person name="Copeland A."/>
            <person name="Lapidus A."/>
            <person name="Glavina del Rio T."/>
            <person name="Dalin E."/>
            <person name="Tice H."/>
            <person name="Bruce D."/>
            <person name="Goodwin L."/>
            <person name="Pitluck S."/>
            <person name="Peters L."/>
            <person name="Ovchinnikova G."/>
            <person name="Zeytun A."/>
            <person name="Lu M."/>
            <person name="Kyrpides N."/>
            <person name="Mavromatis K."/>
            <person name="Ivanova N."/>
            <person name="Brettin T."/>
            <person name="Detter J.C."/>
            <person name="Han C."/>
            <person name="Larimer F."/>
            <person name="Land M."/>
            <person name="Hauser L."/>
            <person name="Markowitz V."/>
            <person name="Cheng J.-F."/>
            <person name="Hugenholtz P."/>
            <person name="Woyke T."/>
            <person name="Wu D."/>
            <person name="Spring S."/>
            <person name="Schroeder M."/>
            <person name="Brambilla E."/>
            <person name="Klenk H.-P."/>
            <person name="Eisen J.A."/>
        </authorList>
    </citation>
    <scope>NUCLEOTIDE SEQUENCE [LARGE SCALE GENOMIC DNA]</scope>
    <source>
        <strain evidence="6">ATCC 49306 / DSM 6799 / DCB-1</strain>
    </source>
</reference>
<evidence type="ECO:0000313" key="6">
    <source>
        <dbReference type="Proteomes" id="UP000006055"/>
    </source>
</evidence>
<dbReference type="OrthoDB" id="9757977at2"/>
<evidence type="ECO:0000256" key="1">
    <source>
        <dbReference type="ARBA" id="ARBA00006821"/>
    </source>
</evidence>
<gene>
    <name evidence="5" type="ordered locus">Desti_2463</name>
</gene>
<evidence type="ECO:0000256" key="3">
    <source>
        <dbReference type="RuleBase" id="RU361196"/>
    </source>
</evidence>
<protein>
    <submittedName>
        <fullName evidence="5">Alpha-amylase/alpha-mannosidase</fullName>
    </submittedName>
</protein>
<feature type="domain" description="Glycoside hydrolase family 57 N-terminal" evidence="4">
    <location>
        <begin position="108"/>
        <end position="309"/>
    </location>
</feature>
<organism evidence="5 6">
    <name type="scientific">Desulfomonile tiedjei (strain ATCC 49306 / DSM 6799 / DCB-1)</name>
    <dbReference type="NCBI Taxonomy" id="706587"/>
    <lineage>
        <taxon>Bacteria</taxon>
        <taxon>Pseudomonadati</taxon>
        <taxon>Thermodesulfobacteriota</taxon>
        <taxon>Desulfomonilia</taxon>
        <taxon>Desulfomonilales</taxon>
        <taxon>Desulfomonilaceae</taxon>
        <taxon>Desulfomonile</taxon>
    </lineage>
</organism>
<dbReference type="Gene3D" id="3.20.110.10">
    <property type="entry name" value="Glycoside hydrolase 38, N terminal domain"/>
    <property type="match status" value="2"/>
</dbReference>